<protein>
    <recommendedName>
        <fullName evidence="4">2-amino-4-hydroxy-6-hydroxymethyldihydropteridine diphosphokinase</fullName>
        <ecNumber evidence="4">2.7.6.3</ecNumber>
    </recommendedName>
</protein>
<name>A0ABQ6IBU8_9MICO</name>
<evidence type="ECO:0000256" key="10">
    <source>
        <dbReference type="SAM" id="MobiDB-lite"/>
    </source>
</evidence>
<comment type="pathway">
    <text evidence="2">Cofactor biosynthesis; tetrahydrofolate biosynthesis; 2-amino-4-hydroxy-6-hydroxymethyl-7,8-dihydropteridine diphosphate from 7,8-dihydroneopterin triphosphate: step 4/4.</text>
</comment>
<evidence type="ECO:0000313" key="12">
    <source>
        <dbReference type="EMBL" id="GMA35164.1"/>
    </source>
</evidence>
<evidence type="ECO:0000256" key="3">
    <source>
        <dbReference type="ARBA" id="ARBA00009640"/>
    </source>
</evidence>
<comment type="caution">
    <text evidence="12">The sequence shown here is derived from an EMBL/GenBank/DDBJ whole genome shotgun (WGS) entry which is preliminary data.</text>
</comment>
<reference evidence="13" key="1">
    <citation type="journal article" date="2019" name="Int. J. Syst. Evol. Microbiol.">
        <title>The Global Catalogue of Microorganisms (GCM) 10K type strain sequencing project: providing services to taxonomists for standard genome sequencing and annotation.</title>
        <authorList>
            <consortium name="The Broad Institute Genomics Platform"/>
            <consortium name="The Broad Institute Genome Sequencing Center for Infectious Disease"/>
            <person name="Wu L."/>
            <person name="Ma J."/>
        </authorList>
    </citation>
    <scope>NUCLEOTIDE SEQUENCE [LARGE SCALE GENOMIC DNA]</scope>
    <source>
        <strain evidence="13">NBRC 112299</strain>
    </source>
</reference>
<evidence type="ECO:0000256" key="9">
    <source>
        <dbReference type="ARBA" id="ARBA00022909"/>
    </source>
</evidence>
<keyword evidence="7" id="KW-0418">Kinase</keyword>
<dbReference type="SUPFAM" id="SSF55083">
    <property type="entry name" value="6-hydroxymethyl-7,8-dihydropterin pyrophosphokinase, HPPK"/>
    <property type="match status" value="1"/>
</dbReference>
<evidence type="ECO:0000256" key="4">
    <source>
        <dbReference type="ARBA" id="ARBA00013253"/>
    </source>
</evidence>
<evidence type="ECO:0000256" key="8">
    <source>
        <dbReference type="ARBA" id="ARBA00022840"/>
    </source>
</evidence>
<dbReference type="Gene3D" id="3.30.70.560">
    <property type="entry name" value="7,8-Dihydro-6-hydroxymethylpterin-pyrophosphokinase HPPK"/>
    <property type="match status" value="1"/>
</dbReference>
<dbReference type="EC" id="2.7.6.3" evidence="4"/>
<dbReference type="InterPro" id="IPR000550">
    <property type="entry name" value="Hppk"/>
</dbReference>
<keyword evidence="9" id="KW-0289">Folate biosynthesis</keyword>
<evidence type="ECO:0000256" key="6">
    <source>
        <dbReference type="ARBA" id="ARBA00022741"/>
    </source>
</evidence>
<evidence type="ECO:0000256" key="5">
    <source>
        <dbReference type="ARBA" id="ARBA00022679"/>
    </source>
</evidence>
<dbReference type="Pfam" id="PF02152">
    <property type="entry name" value="FolB"/>
    <property type="match status" value="1"/>
</dbReference>
<comment type="similarity">
    <text evidence="3">In the N-terminal section; belongs to the DHNA family.</text>
</comment>
<accession>A0ABQ6IBU8</accession>
<dbReference type="EMBL" id="BSUN01000001">
    <property type="protein sequence ID" value="GMA35164.1"/>
    <property type="molecule type" value="Genomic_DNA"/>
</dbReference>
<keyword evidence="13" id="KW-1185">Reference proteome</keyword>
<dbReference type="PROSITE" id="PS00794">
    <property type="entry name" value="HPPK"/>
    <property type="match status" value="1"/>
</dbReference>
<gene>
    <name evidence="12" type="ORF">GCM10025876_13680</name>
</gene>
<keyword evidence="8" id="KW-0067">ATP-binding</keyword>
<dbReference type="Pfam" id="PF01288">
    <property type="entry name" value="HPPK"/>
    <property type="match status" value="1"/>
</dbReference>
<organism evidence="12 13">
    <name type="scientific">Demequina litorisediminis</name>
    <dbReference type="NCBI Taxonomy" id="1849022"/>
    <lineage>
        <taxon>Bacteria</taxon>
        <taxon>Bacillati</taxon>
        <taxon>Actinomycetota</taxon>
        <taxon>Actinomycetes</taxon>
        <taxon>Micrococcales</taxon>
        <taxon>Demequinaceae</taxon>
        <taxon>Demequina</taxon>
    </lineage>
</organism>
<dbReference type="CDD" id="cd00483">
    <property type="entry name" value="HPPK"/>
    <property type="match status" value="1"/>
</dbReference>
<sequence length="297" mass="31692">MVVHVNTRTAGANDDLTRSVNYSAVADAVADVLGGAPINLIEAVAERIARAVLSLENVECVDVTVHKPQAPLHVEFKDVTVTIRRDQREGSLWADKRIGSSAGESDDPLDPGAGPVRDDLDARPGQPRGAVIAMGGNLGEVEQTFQAALNDLHRVPGIRVVAVSPLVRSVPEGGLEQPDYLNGVARVETSLAPRELLAAMMGIELAHGRERSVRNAARTLDLDLIQYDGVVAQSEDLTLPHPRAYLRRFVLEPWAALEPGARLEPHGAVADLVRQAGFDAATRVGDGWDESAPASAQ</sequence>
<dbReference type="PANTHER" id="PTHR43071">
    <property type="entry name" value="2-AMINO-4-HYDROXY-6-HYDROXYMETHYLDIHYDROPTERIDINE PYROPHOSPHOKINASE"/>
    <property type="match status" value="1"/>
</dbReference>
<evidence type="ECO:0000256" key="1">
    <source>
        <dbReference type="ARBA" id="ARBA00000198"/>
    </source>
</evidence>
<dbReference type="SMART" id="SM00905">
    <property type="entry name" value="FolB"/>
    <property type="match status" value="1"/>
</dbReference>
<keyword evidence="6" id="KW-0547">Nucleotide-binding</keyword>
<feature type="region of interest" description="Disordered" evidence="10">
    <location>
        <begin position="94"/>
        <end position="128"/>
    </location>
</feature>
<evidence type="ECO:0000256" key="2">
    <source>
        <dbReference type="ARBA" id="ARBA00005051"/>
    </source>
</evidence>
<dbReference type="PANTHER" id="PTHR43071:SF1">
    <property type="entry name" value="2-AMINO-4-HYDROXY-6-HYDROXYMETHYLDIHYDROPTERIDINE PYROPHOSPHOKINASE"/>
    <property type="match status" value="1"/>
</dbReference>
<dbReference type="NCBIfam" id="TIGR00526">
    <property type="entry name" value="folB_dom"/>
    <property type="match status" value="1"/>
</dbReference>
<evidence type="ECO:0000313" key="13">
    <source>
        <dbReference type="Proteomes" id="UP001157125"/>
    </source>
</evidence>
<dbReference type="NCBIfam" id="TIGR01498">
    <property type="entry name" value="folK"/>
    <property type="match status" value="1"/>
</dbReference>
<feature type="domain" description="7,8-dihydro-6-hydroxymethylpterin-pyrophosphokinase" evidence="11">
    <location>
        <begin position="214"/>
        <end position="225"/>
    </location>
</feature>
<dbReference type="Proteomes" id="UP001157125">
    <property type="component" value="Unassembled WGS sequence"/>
</dbReference>
<proteinExistence type="inferred from homology"/>
<evidence type="ECO:0000259" key="11">
    <source>
        <dbReference type="PROSITE" id="PS00794"/>
    </source>
</evidence>
<dbReference type="InterPro" id="IPR043133">
    <property type="entry name" value="GTP-CH-I_C/QueF"/>
</dbReference>
<dbReference type="Gene3D" id="3.30.1130.10">
    <property type="match status" value="1"/>
</dbReference>
<comment type="catalytic activity">
    <reaction evidence="1">
        <text>6-hydroxymethyl-7,8-dihydropterin + ATP = (7,8-dihydropterin-6-yl)methyl diphosphate + AMP + H(+)</text>
        <dbReference type="Rhea" id="RHEA:11412"/>
        <dbReference type="ChEBI" id="CHEBI:15378"/>
        <dbReference type="ChEBI" id="CHEBI:30616"/>
        <dbReference type="ChEBI" id="CHEBI:44841"/>
        <dbReference type="ChEBI" id="CHEBI:72950"/>
        <dbReference type="ChEBI" id="CHEBI:456215"/>
        <dbReference type="EC" id="2.7.6.3"/>
    </reaction>
</comment>
<keyword evidence="5" id="KW-0808">Transferase</keyword>
<dbReference type="SUPFAM" id="SSF55620">
    <property type="entry name" value="Tetrahydrobiopterin biosynthesis enzymes-like"/>
    <property type="match status" value="1"/>
</dbReference>
<evidence type="ECO:0000256" key="7">
    <source>
        <dbReference type="ARBA" id="ARBA00022777"/>
    </source>
</evidence>
<dbReference type="InterPro" id="IPR006157">
    <property type="entry name" value="FolB_dom"/>
</dbReference>
<dbReference type="InterPro" id="IPR035907">
    <property type="entry name" value="Hppk_sf"/>
</dbReference>